<accession>A0A1T0CSR5</accession>
<feature type="domain" description="Peptidase S54 rhomboid" evidence="8">
    <location>
        <begin position="57"/>
        <end position="198"/>
    </location>
</feature>
<proteinExistence type="inferred from homology"/>
<comment type="subcellular location">
    <subcellularLocation>
        <location evidence="1">Membrane</location>
        <topology evidence="1">Multi-pass membrane protein</topology>
    </subcellularLocation>
</comment>
<evidence type="ECO:0000313" key="10">
    <source>
        <dbReference type="Proteomes" id="UP000190683"/>
    </source>
</evidence>
<comment type="caution">
    <text evidence="9">The sequence shown here is derived from an EMBL/GenBank/DDBJ whole genome shotgun (WGS) entry which is preliminary data.</text>
</comment>
<feature type="transmembrane region" description="Helical" evidence="7">
    <location>
        <begin position="128"/>
        <end position="149"/>
    </location>
</feature>
<dbReference type="AlphaFoldDB" id="A0A1T0CSR5"/>
<dbReference type="InterPro" id="IPR050925">
    <property type="entry name" value="Rhomboid_protease_S54"/>
</dbReference>
<evidence type="ECO:0000256" key="1">
    <source>
        <dbReference type="ARBA" id="ARBA00004141"/>
    </source>
</evidence>
<evidence type="ECO:0000256" key="5">
    <source>
        <dbReference type="ARBA" id="ARBA00022989"/>
    </source>
</evidence>
<evidence type="ECO:0000256" key="3">
    <source>
        <dbReference type="ARBA" id="ARBA00022692"/>
    </source>
</evidence>
<evidence type="ECO:0000256" key="6">
    <source>
        <dbReference type="ARBA" id="ARBA00023136"/>
    </source>
</evidence>
<name>A0A1T0CSR5_9GAMM</name>
<keyword evidence="9" id="KW-0645">Protease</keyword>
<organism evidence="9 10">
    <name type="scientific">Moraxella porci DSM 25326</name>
    <dbReference type="NCBI Taxonomy" id="573983"/>
    <lineage>
        <taxon>Bacteria</taxon>
        <taxon>Pseudomonadati</taxon>
        <taxon>Pseudomonadota</taxon>
        <taxon>Gammaproteobacteria</taxon>
        <taxon>Moraxellales</taxon>
        <taxon>Moraxellaceae</taxon>
        <taxon>Moraxella</taxon>
    </lineage>
</organism>
<feature type="transmembrane region" description="Helical" evidence="7">
    <location>
        <begin position="61"/>
        <end position="84"/>
    </location>
</feature>
<keyword evidence="6 7" id="KW-0472">Membrane</keyword>
<dbReference type="Proteomes" id="UP000190683">
    <property type="component" value="Unassembled WGS sequence"/>
</dbReference>
<feature type="transmembrane region" description="Helical" evidence="7">
    <location>
        <begin position="12"/>
        <end position="29"/>
    </location>
</feature>
<evidence type="ECO:0000256" key="2">
    <source>
        <dbReference type="ARBA" id="ARBA00009045"/>
    </source>
</evidence>
<dbReference type="SUPFAM" id="SSF144091">
    <property type="entry name" value="Rhomboid-like"/>
    <property type="match status" value="1"/>
</dbReference>
<keyword evidence="10" id="KW-1185">Reference proteome</keyword>
<dbReference type="GO" id="GO:0006508">
    <property type="term" value="P:proteolysis"/>
    <property type="evidence" value="ECO:0007669"/>
    <property type="project" value="UniProtKB-KW"/>
</dbReference>
<evidence type="ECO:0000256" key="4">
    <source>
        <dbReference type="ARBA" id="ARBA00022801"/>
    </source>
</evidence>
<feature type="transmembrane region" description="Helical" evidence="7">
    <location>
        <begin position="96"/>
        <end position="116"/>
    </location>
</feature>
<dbReference type="GO" id="GO:0016020">
    <property type="term" value="C:membrane"/>
    <property type="evidence" value="ECO:0007669"/>
    <property type="project" value="UniProtKB-SubCell"/>
</dbReference>
<sequence length="236" mass="25567">MNISRLLKIAPVTLLLITSFVLMSAYQWLAGVQIDAPSTRDLLRFGADFLPLSMIDEPWRLISSGFVHIGVLHLLFNGFALYYFGQVVELVTGSKLFLLIFLLSVVGGNLLGNYTAWQGVLSGAMPPVSAGASGGIMGLGAFLLVLAALKTPIGIQLNTRSLAMIMAINLLMGFAIDGIDNAGHIGGAVTGMVLSLCYAYLRPRRTDAHMIWVVVLLSIGFGLMWYWLHSRVLLLI</sequence>
<dbReference type="PANTHER" id="PTHR43731:SF14">
    <property type="entry name" value="PRESENILIN-ASSOCIATED RHOMBOID-LIKE PROTEIN, MITOCHONDRIAL"/>
    <property type="match status" value="1"/>
</dbReference>
<dbReference type="GO" id="GO:0004252">
    <property type="term" value="F:serine-type endopeptidase activity"/>
    <property type="evidence" value="ECO:0007669"/>
    <property type="project" value="InterPro"/>
</dbReference>
<comment type="similarity">
    <text evidence="2">Belongs to the peptidase S54 family.</text>
</comment>
<feature type="transmembrane region" description="Helical" evidence="7">
    <location>
        <begin position="208"/>
        <end position="228"/>
    </location>
</feature>
<dbReference type="Gene3D" id="1.20.1540.10">
    <property type="entry name" value="Rhomboid-like"/>
    <property type="match status" value="1"/>
</dbReference>
<feature type="transmembrane region" description="Helical" evidence="7">
    <location>
        <begin position="161"/>
        <end position="179"/>
    </location>
</feature>
<dbReference type="InterPro" id="IPR022764">
    <property type="entry name" value="Peptidase_S54_rhomboid_dom"/>
</dbReference>
<protein>
    <submittedName>
        <fullName evidence="9">Rhomboid family intramembrane serine protease</fullName>
    </submittedName>
</protein>
<dbReference type="RefSeq" id="WP_078317538.1">
    <property type="nucleotide sequence ID" value="NZ_MUYV01000005.1"/>
</dbReference>
<feature type="transmembrane region" description="Helical" evidence="7">
    <location>
        <begin position="185"/>
        <end position="201"/>
    </location>
</feature>
<reference evidence="9 10" key="1">
    <citation type="submission" date="2017-02" db="EMBL/GenBank/DDBJ databases">
        <title>Draft genome sequence of Moraxella porci CCUG 54912T type strain.</title>
        <authorList>
            <person name="Salva-Serra F."/>
            <person name="Engstrom-Jakobsson H."/>
            <person name="Thorell K."/>
            <person name="Jaen-Luchoro D."/>
            <person name="Gonzales-Siles L."/>
            <person name="Karlsson R."/>
            <person name="Yazdan S."/>
            <person name="Boulund F."/>
            <person name="Johnning A."/>
            <person name="Engstrand L."/>
            <person name="Kristiansson E."/>
            <person name="Moore E."/>
        </authorList>
    </citation>
    <scope>NUCLEOTIDE SEQUENCE [LARGE SCALE GENOMIC DNA]</scope>
    <source>
        <strain evidence="9 10">CCUG 54912</strain>
    </source>
</reference>
<dbReference type="EMBL" id="MUYV01000005">
    <property type="protein sequence ID" value="OOS25269.1"/>
    <property type="molecule type" value="Genomic_DNA"/>
</dbReference>
<keyword evidence="3 7" id="KW-0812">Transmembrane</keyword>
<evidence type="ECO:0000256" key="7">
    <source>
        <dbReference type="SAM" id="Phobius"/>
    </source>
</evidence>
<keyword evidence="4" id="KW-0378">Hydrolase</keyword>
<evidence type="ECO:0000259" key="8">
    <source>
        <dbReference type="Pfam" id="PF01694"/>
    </source>
</evidence>
<dbReference type="Pfam" id="PF01694">
    <property type="entry name" value="Rhomboid"/>
    <property type="match status" value="1"/>
</dbReference>
<evidence type="ECO:0000313" key="9">
    <source>
        <dbReference type="EMBL" id="OOS25269.1"/>
    </source>
</evidence>
<gene>
    <name evidence="9" type="ORF">B0681_04370</name>
</gene>
<keyword evidence="5 7" id="KW-1133">Transmembrane helix</keyword>
<dbReference type="STRING" id="573983.B0681_04370"/>
<dbReference type="InterPro" id="IPR035952">
    <property type="entry name" value="Rhomboid-like_sf"/>
</dbReference>
<dbReference type="PANTHER" id="PTHR43731">
    <property type="entry name" value="RHOMBOID PROTEASE"/>
    <property type="match status" value="1"/>
</dbReference>